<feature type="compositionally biased region" description="Polar residues" evidence="1">
    <location>
        <begin position="319"/>
        <end position="333"/>
    </location>
</feature>
<evidence type="ECO:0000313" key="2">
    <source>
        <dbReference type="EMBL" id="KAG6608626.1"/>
    </source>
</evidence>
<comment type="caution">
    <text evidence="2">The sequence shown here is derived from an EMBL/GenBank/DDBJ whole genome shotgun (WGS) entry which is preliminary data.</text>
</comment>
<evidence type="ECO:0000256" key="1">
    <source>
        <dbReference type="SAM" id="MobiDB-lite"/>
    </source>
</evidence>
<proteinExistence type="predicted"/>
<feature type="compositionally biased region" description="Basic and acidic residues" evidence="1">
    <location>
        <begin position="293"/>
        <end position="304"/>
    </location>
</feature>
<dbReference type="PANTHER" id="PTHR33070:SF49">
    <property type="entry name" value="OS06G0725500 PROTEIN"/>
    <property type="match status" value="1"/>
</dbReference>
<gene>
    <name evidence="2" type="ORF">SDJN03_01968</name>
</gene>
<name>A0AAV6P915_9ROSI</name>
<evidence type="ECO:0000313" key="3">
    <source>
        <dbReference type="Proteomes" id="UP000685013"/>
    </source>
</evidence>
<sequence length="333" mass="38017">MVGVFRRSFSFPNKSPAKPALSHHVRSISLPCRSHPLIFQLKDEIANLKSWSLSLDSRTAAWICDGLNRLKTVHNHLDDVLNLPQTQESLRHQPHWINKLLEHFLTFVDVYGIFQTLILTLKEEHSAAQVAMRRKDEEKIALYVKARKRLARQMAKLVTTLQKKIKTAEQGTAAADLASVIEEVVGVTTAVSLALLNGIAESFSTRKPWTWTGLDRLSKKSAEEEKGIREFREIGSEKLRELKKKGKEETEKAMKKMRDSEDWFSDIETRSQKDNAFAEESKKTMPLLAAGSEQKKQKQNEPPRRQRRQSHHDEPAEISSVSLSSSQANERIF</sequence>
<dbReference type="Pfam" id="PF03087">
    <property type="entry name" value="BPS1"/>
    <property type="match status" value="1"/>
</dbReference>
<organism evidence="2 3">
    <name type="scientific">Cucurbita argyrosperma subsp. sororia</name>
    <dbReference type="NCBI Taxonomy" id="37648"/>
    <lineage>
        <taxon>Eukaryota</taxon>
        <taxon>Viridiplantae</taxon>
        <taxon>Streptophyta</taxon>
        <taxon>Embryophyta</taxon>
        <taxon>Tracheophyta</taxon>
        <taxon>Spermatophyta</taxon>
        <taxon>Magnoliopsida</taxon>
        <taxon>eudicotyledons</taxon>
        <taxon>Gunneridae</taxon>
        <taxon>Pentapetalae</taxon>
        <taxon>rosids</taxon>
        <taxon>fabids</taxon>
        <taxon>Cucurbitales</taxon>
        <taxon>Cucurbitaceae</taxon>
        <taxon>Cucurbiteae</taxon>
        <taxon>Cucurbita</taxon>
    </lineage>
</organism>
<dbReference type="PANTHER" id="PTHR33070">
    <property type="entry name" value="OS06G0725500 PROTEIN"/>
    <property type="match status" value="1"/>
</dbReference>
<dbReference type="Proteomes" id="UP000685013">
    <property type="component" value="Chromosome 1"/>
</dbReference>
<reference evidence="2 3" key="1">
    <citation type="journal article" date="2021" name="Hortic Res">
        <title>The domestication of Cucurbita argyrosperma as revealed by the genome of its wild relative.</title>
        <authorList>
            <person name="Barrera-Redondo J."/>
            <person name="Sanchez-de la Vega G."/>
            <person name="Aguirre-Liguori J.A."/>
            <person name="Castellanos-Morales G."/>
            <person name="Gutierrez-Guerrero Y.T."/>
            <person name="Aguirre-Dugua X."/>
            <person name="Aguirre-Planter E."/>
            <person name="Tenaillon M.I."/>
            <person name="Lira-Saade R."/>
            <person name="Eguiarte L.E."/>
        </authorList>
    </citation>
    <scope>NUCLEOTIDE SEQUENCE [LARGE SCALE GENOMIC DNA]</scope>
    <source>
        <strain evidence="2">JBR-2021</strain>
    </source>
</reference>
<dbReference type="AlphaFoldDB" id="A0AAV6P915"/>
<feature type="compositionally biased region" description="Basic and acidic residues" evidence="1">
    <location>
        <begin position="243"/>
        <end position="273"/>
    </location>
</feature>
<feature type="region of interest" description="Disordered" evidence="1">
    <location>
        <begin position="243"/>
        <end position="333"/>
    </location>
</feature>
<protein>
    <submittedName>
        <fullName evidence="2">Uncharacterized protein</fullName>
    </submittedName>
</protein>
<dbReference type="GO" id="GO:0048367">
    <property type="term" value="P:shoot system development"/>
    <property type="evidence" value="ECO:0007669"/>
    <property type="project" value="InterPro"/>
</dbReference>
<feature type="non-terminal residue" evidence="2">
    <location>
        <position position="1"/>
    </location>
</feature>
<dbReference type="EMBL" id="JAGKQH010000001">
    <property type="protein sequence ID" value="KAG6608626.1"/>
    <property type="molecule type" value="Genomic_DNA"/>
</dbReference>
<keyword evidence="3" id="KW-1185">Reference proteome</keyword>
<dbReference type="GO" id="GO:0048364">
    <property type="term" value="P:root development"/>
    <property type="evidence" value="ECO:0007669"/>
    <property type="project" value="InterPro"/>
</dbReference>
<accession>A0AAV6P915</accession>
<dbReference type="InterPro" id="IPR004320">
    <property type="entry name" value="BPS1_pln"/>
</dbReference>